<feature type="transmembrane region" description="Helical" evidence="1">
    <location>
        <begin position="292"/>
        <end position="313"/>
    </location>
</feature>
<sequence length="554" mass="63252">MLKKLCIICGRNKYIFLVIILGVITWSLTMFRSGVGKSYGLGFWGANGHDGIWHIALSESLARGSFNNPVFAGEVIKNYHLGFDILLATVHRLTGISIDSLYFQILPVIFSFLIGILTYKLILLWRGSKSESIWATFFVYFGSSFGFIITYLRDKTITGESMFWSSQSVSTLVNPPFALSLIFILAGLISVLKNKKLLAILCFGVLIQIKAYAGILVLGALLISGNFAVFLGTLLVSVLIFLPFNKEAVSIFTWQPFWYLETMMSYSDRLDWERFYSAMTTYKMGHMWLKGVLAYGIAFVIFIIGNMGLRFFGFYFFLKKHKHDSLLIFILTIILMAVIIPMFFVQKGTPWNTIQFFYYYLFFFSIFAGIVTSWSTTLVKIIIIIFAIFGTWTTLQHYLPPMPQAKITTEELEALRFLERQTQGIVFTYPFDSNKAKEALGNPPRPIYAYDSTAYVSAYTKKDVFLEDEVNLNIMGFDWQTRKTGALLFISNLDIEKGKNFLKDNQIRYLYLVKNASSLFGEYLKLGADDLGLEKIFENKEAIIYEYAKDFGGN</sequence>
<evidence type="ECO:0008006" key="4">
    <source>
        <dbReference type="Google" id="ProtNLM"/>
    </source>
</evidence>
<evidence type="ECO:0000313" key="3">
    <source>
        <dbReference type="Proteomes" id="UP000034778"/>
    </source>
</evidence>
<feature type="transmembrane region" description="Helical" evidence="1">
    <location>
        <begin position="325"/>
        <end position="345"/>
    </location>
</feature>
<dbReference type="AlphaFoldDB" id="A0A0G0CPY1"/>
<feature type="transmembrane region" description="Helical" evidence="1">
    <location>
        <begin position="134"/>
        <end position="152"/>
    </location>
</feature>
<keyword evidence="1" id="KW-1133">Transmembrane helix</keyword>
<evidence type="ECO:0000256" key="1">
    <source>
        <dbReference type="SAM" id="Phobius"/>
    </source>
</evidence>
<feature type="transmembrane region" description="Helical" evidence="1">
    <location>
        <begin position="198"/>
        <end position="221"/>
    </location>
</feature>
<keyword evidence="1" id="KW-0812">Transmembrane</keyword>
<feature type="transmembrane region" description="Helical" evidence="1">
    <location>
        <begin position="227"/>
        <end position="244"/>
    </location>
</feature>
<evidence type="ECO:0000313" key="2">
    <source>
        <dbReference type="EMBL" id="KKP45427.1"/>
    </source>
</evidence>
<feature type="transmembrane region" description="Helical" evidence="1">
    <location>
        <begin position="101"/>
        <end position="122"/>
    </location>
</feature>
<dbReference type="Proteomes" id="UP000034778">
    <property type="component" value="Unassembled WGS sequence"/>
</dbReference>
<dbReference type="EMBL" id="LBOW01000001">
    <property type="protein sequence ID" value="KKP45427.1"/>
    <property type="molecule type" value="Genomic_DNA"/>
</dbReference>
<keyword evidence="1" id="KW-0472">Membrane</keyword>
<reference evidence="2 3" key="1">
    <citation type="journal article" date="2015" name="Nature">
        <title>rRNA introns, odd ribosomes, and small enigmatic genomes across a large radiation of phyla.</title>
        <authorList>
            <person name="Brown C.T."/>
            <person name="Hug L.A."/>
            <person name="Thomas B.C."/>
            <person name="Sharon I."/>
            <person name="Castelle C.J."/>
            <person name="Singh A."/>
            <person name="Wilkins M.J."/>
            <person name="Williams K.H."/>
            <person name="Banfield J.F."/>
        </authorList>
    </citation>
    <scope>NUCLEOTIDE SEQUENCE [LARGE SCALE GENOMIC DNA]</scope>
</reference>
<feature type="transmembrane region" description="Helical" evidence="1">
    <location>
        <begin position="12"/>
        <end position="31"/>
    </location>
</feature>
<name>A0A0G0CPY1_9BACT</name>
<proteinExistence type="predicted"/>
<organism evidence="2 3">
    <name type="scientific">Candidatus Woesebacteria bacterium GW2011_GWB1_33_22</name>
    <dbReference type="NCBI Taxonomy" id="1618566"/>
    <lineage>
        <taxon>Bacteria</taxon>
        <taxon>Candidatus Woeseibacteriota</taxon>
    </lineage>
</organism>
<dbReference type="STRING" id="1618566.UR35_C0001G0024"/>
<feature type="transmembrane region" description="Helical" evidence="1">
    <location>
        <begin position="172"/>
        <end position="191"/>
    </location>
</feature>
<accession>A0A0G0CPY1</accession>
<protein>
    <recommendedName>
        <fullName evidence="4">Glycosyltransferase RgtA/B/C/D-like domain-containing protein</fullName>
    </recommendedName>
</protein>
<comment type="caution">
    <text evidence="2">The sequence shown here is derived from an EMBL/GenBank/DDBJ whole genome shotgun (WGS) entry which is preliminary data.</text>
</comment>
<feature type="transmembrane region" description="Helical" evidence="1">
    <location>
        <begin position="357"/>
        <end position="375"/>
    </location>
</feature>
<gene>
    <name evidence="2" type="ORF">UR35_C0001G0024</name>
</gene>